<feature type="region of interest" description="Disordered" evidence="10">
    <location>
        <begin position="1"/>
        <end position="34"/>
    </location>
</feature>
<feature type="transmembrane region" description="Helical" evidence="9">
    <location>
        <begin position="81"/>
        <end position="98"/>
    </location>
</feature>
<feature type="transmembrane region" description="Helical" evidence="9">
    <location>
        <begin position="125"/>
        <end position="147"/>
    </location>
</feature>
<dbReference type="Gene3D" id="1.10.3430.10">
    <property type="entry name" value="Ammonium transporter AmtB like domains"/>
    <property type="match status" value="1"/>
</dbReference>
<dbReference type="PANTHER" id="PTHR11730">
    <property type="entry name" value="AMMONIUM TRANSPORTER"/>
    <property type="match status" value="1"/>
</dbReference>
<dbReference type="NCBIfam" id="TIGR00836">
    <property type="entry name" value="amt"/>
    <property type="match status" value="1"/>
</dbReference>
<dbReference type="EMBL" id="RCHS01001413">
    <property type="protein sequence ID" value="RMX53661.1"/>
    <property type="molecule type" value="Genomic_DNA"/>
</dbReference>
<evidence type="ECO:0000256" key="2">
    <source>
        <dbReference type="ARBA" id="ARBA00005887"/>
    </source>
</evidence>
<dbReference type="AlphaFoldDB" id="A0A3M6UJ12"/>
<proteinExistence type="inferred from homology"/>
<dbReference type="SUPFAM" id="SSF111352">
    <property type="entry name" value="Ammonium transporter"/>
    <property type="match status" value="1"/>
</dbReference>
<comment type="similarity">
    <text evidence="2 9">Belongs to the ammonia transporter channel (TC 1.A.11.2) family.</text>
</comment>
<feature type="transmembrane region" description="Helical" evidence="9">
    <location>
        <begin position="230"/>
        <end position="248"/>
    </location>
</feature>
<dbReference type="Proteomes" id="UP000275408">
    <property type="component" value="Unassembled WGS sequence"/>
</dbReference>
<feature type="region of interest" description="Disordered" evidence="10">
    <location>
        <begin position="445"/>
        <end position="549"/>
    </location>
</feature>
<dbReference type="OMA" id="VVWVLMD"/>
<evidence type="ECO:0000256" key="9">
    <source>
        <dbReference type="RuleBase" id="RU362002"/>
    </source>
</evidence>
<sequence>MADPVTNSSLFNGSSVPFTSSELPTTSPRGRDTMDGPGDAVWILTSAFIIFTMISGFGLVESGMVSRKNEANIMVKNAVDVIFGGLGFWMFGFAFTFGKDEGANAFSGYGNFFTDAEETRMGDVFALYCFQASFATTATTIVSGAVAERMNLKAYIIFAFTNTLTYCFPAHWVWGDTGWLRKMGVVDMGGASPVHLVGGVAGLVATIMLKPRAGRFKSCSDANAPLTHKMGSPTNVLLGMFMLWWGWLGFNCGSTFGVSGGRWKLASRSAVCTINASCGGGVFATFYSYFKCNRLDIPFFMVGVLGSLVSITAICGVVRPGESLAIGFIGSAISILGWQLLSKLKIDDPVGAVPTHAGGSIWGMLAVGLFVEKDTLENTFSSTYGAFKGGHVKILGVQLLACVSITVWTVITVFMQLYIIEKSVGLRFPLEEEILGADACEHGIDQSQARPENRVRPVTGSQNRVFPIGDDGHIGEADSNPQKNPSARNGTSKPGSDDTRLQDCEESATESISELSLESIPGYDKTTHRKQHSSFHEAENNFDSNSSGNVFRKRWDKVLQSTRKVSFSEKNGDRDVPNEFSQPKAKVPVVITLTPADDSRELRLSLNDMRKLTK</sequence>
<feature type="compositionally biased region" description="Polar residues" evidence="10">
    <location>
        <begin position="479"/>
        <end position="494"/>
    </location>
</feature>
<dbReference type="FunFam" id="1.10.3430.10:FF:000008">
    <property type="entry name" value="Ammonium transporter"/>
    <property type="match status" value="1"/>
</dbReference>
<evidence type="ECO:0000256" key="7">
    <source>
        <dbReference type="ARBA" id="ARBA00023136"/>
    </source>
</evidence>
<feature type="transmembrane region" description="Helical" evidence="9">
    <location>
        <begin position="297"/>
        <end position="318"/>
    </location>
</feature>
<keyword evidence="13" id="KW-1185">Reference proteome</keyword>
<dbReference type="STRING" id="46731.A0A3M6UJ12"/>
<comment type="subcellular location">
    <subcellularLocation>
        <location evidence="9">Cell membrane</location>
        <topology evidence="9">Multi-pass membrane protein</topology>
    </subcellularLocation>
    <subcellularLocation>
        <location evidence="1">Membrane</location>
        <topology evidence="1">Multi-pass membrane protein</topology>
    </subcellularLocation>
</comment>
<protein>
    <recommendedName>
        <fullName evidence="9">Ammonium transporter</fullName>
    </recommendedName>
</protein>
<gene>
    <name evidence="12" type="ORF">pdam_00000442</name>
</gene>
<evidence type="ECO:0000256" key="5">
    <source>
        <dbReference type="ARBA" id="ARBA00022692"/>
    </source>
</evidence>
<feature type="transmembrane region" description="Helical" evidence="9">
    <location>
        <begin position="40"/>
        <end position="60"/>
    </location>
</feature>
<evidence type="ECO:0000256" key="4">
    <source>
        <dbReference type="ARBA" id="ARBA00022448"/>
    </source>
</evidence>
<keyword evidence="4 9" id="KW-0813">Transport</keyword>
<dbReference type="InterPro" id="IPR029020">
    <property type="entry name" value="Ammonium/urea_transptr"/>
</dbReference>
<name>A0A3M6UJ12_POCDA</name>
<organism evidence="12 13">
    <name type="scientific">Pocillopora damicornis</name>
    <name type="common">Cauliflower coral</name>
    <name type="synonym">Millepora damicornis</name>
    <dbReference type="NCBI Taxonomy" id="46731"/>
    <lineage>
        <taxon>Eukaryota</taxon>
        <taxon>Metazoa</taxon>
        <taxon>Cnidaria</taxon>
        <taxon>Anthozoa</taxon>
        <taxon>Hexacorallia</taxon>
        <taxon>Scleractinia</taxon>
        <taxon>Astrocoeniina</taxon>
        <taxon>Pocilloporidae</taxon>
        <taxon>Pocillopora</taxon>
    </lineage>
</organism>
<dbReference type="InterPro" id="IPR024041">
    <property type="entry name" value="NH4_transpt_AmtB-like_dom"/>
</dbReference>
<dbReference type="InterPro" id="IPR002229">
    <property type="entry name" value="RhesusRHD"/>
</dbReference>
<dbReference type="GO" id="GO:0097272">
    <property type="term" value="P:ammonium homeostasis"/>
    <property type="evidence" value="ECO:0007669"/>
    <property type="project" value="TreeGrafter"/>
</dbReference>
<evidence type="ECO:0000313" key="13">
    <source>
        <dbReference type="Proteomes" id="UP000275408"/>
    </source>
</evidence>
<accession>A0A3M6UJ12</accession>
<evidence type="ECO:0000256" key="10">
    <source>
        <dbReference type="SAM" id="MobiDB-lite"/>
    </source>
</evidence>
<dbReference type="GO" id="GO:0005886">
    <property type="term" value="C:plasma membrane"/>
    <property type="evidence" value="ECO:0007669"/>
    <property type="project" value="UniProtKB-SubCell"/>
</dbReference>
<keyword evidence="5 9" id="KW-0812">Transmembrane</keyword>
<dbReference type="GO" id="GO:0008519">
    <property type="term" value="F:ammonium channel activity"/>
    <property type="evidence" value="ECO:0007669"/>
    <property type="project" value="InterPro"/>
</dbReference>
<evidence type="ECO:0000256" key="1">
    <source>
        <dbReference type="ARBA" id="ARBA00004141"/>
    </source>
</evidence>
<feature type="transmembrane region" description="Helical" evidence="9">
    <location>
        <begin position="391"/>
        <end position="420"/>
    </location>
</feature>
<evidence type="ECO:0000256" key="6">
    <source>
        <dbReference type="ARBA" id="ARBA00022989"/>
    </source>
</evidence>
<reference evidence="12 13" key="1">
    <citation type="journal article" date="2018" name="Sci. Rep.">
        <title>Comparative analysis of the Pocillopora damicornis genome highlights role of immune system in coral evolution.</title>
        <authorList>
            <person name="Cunning R."/>
            <person name="Bay R.A."/>
            <person name="Gillette P."/>
            <person name="Baker A.C."/>
            <person name="Traylor-Knowles N."/>
        </authorList>
    </citation>
    <scope>NUCLEOTIDE SEQUENCE [LARGE SCALE GENOMIC DNA]</scope>
    <source>
        <strain evidence="12">RSMAS</strain>
        <tissue evidence="12">Whole animal</tissue>
    </source>
</reference>
<evidence type="ECO:0000256" key="3">
    <source>
        <dbReference type="ARBA" id="ARBA00011036"/>
    </source>
</evidence>
<evidence type="ECO:0000259" key="11">
    <source>
        <dbReference type="Pfam" id="PF00909"/>
    </source>
</evidence>
<feature type="transmembrane region" description="Helical" evidence="9">
    <location>
        <begin position="324"/>
        <end position="341"/>
    </location>
</feature>
<feature type="transmembrane region" description="Helical" evidence="9">
    <location>
        <begin position="268"/>
        <end position="290"/>
    </location>
</feature>
<evidence type="ECO:0000313" key="12">
    <source>
        <dbReference type="EMBL" id="RMX53661.1"/>
    </source>
</evidence>
<feature type="transmembrane region" description="Helical" evidence="9">
    <location>
        <begin position="154"/>
        <end position="172"/>
    </location>
</feature>
<feature type="transmembrane region" description="Helical" evidence="9">
    <location>
        <begin position="353"/>
        <end position="371"/>
    </location>
</feature>
<dbReference type="PANTHER" id="PTHR11730:SF58">
    <property type="entry name" value="AMMONIUM TRANSPORTER"/>
    <property type="match status" value="1"/>
</dbReference>
<dbReference type="InterPro" id="IPR001905">
    <property type="entry name" value="Ammonium_transpt"/>
</dbReference>
<comment type="similarity">
    <text evidence="3">Belongs to the ammonium transporter (TC 2.A.49) family. Rh subfamily.</text>
</comment>
<dbReference type="Pfam" id="PF00909">
    <property type="entry name" value="Ammonium_transp"/>
    <property type="match status" value="1"/>
</dbReference>
<evidence type="ECO:0000256" key="8">
    <source>
        <dbReference type="ARBA" id="ARBA00023177"/>
    </source>
</evidence>
<comment type="caution">
    <text evidence="12">The sequence shown here is derived from an EMBL/GenBank/DDBJ whole genome shotgun (WGS) entry which is preliminary data.</text>
</comment>
<feature type="compositionally biased region" description="Low complexity" evidence="10">
    <location>
        <begin position="509"/>
        <end position="520"/>
    </location>
</feature>
<keyword evidence="7 9" id="KW-0472">Membrane</keyword>
<dbReference type="PRINTS" id="PR00342">
    <property type="entry name" value="RHESUSRHD"/>
</dbReference>
<feature type="compositionally biased region" description="Polar residues" evidence="10">
    <location>
        <begin position="1"/>
        <end position="28"/>
    </location>
</feature>
<feature type="domain" description="Ammonium transporter AmtB-like" evidence="11">
    <location>
        <begin position="41"/>
        <end position="443"/>
    </location>
</feature>
<keyword evidence="6 9" id="KW-1133">Transmembrane helix</keyword>
<keyword evidence="8 9" id="KW-0924">Ammonia transport</keyword>
<dbReference type="OrthoDB" id="534912at2759"/>